<keyword evidence="2" id="KW-1185">Reference proteome</keyword>
<dbReference type="Gene3D" id="2.60.300.12">
    <property type="entry name" value="HesB-like domain"/>
    <property type="match status" value="1"/>
</dbReference>
<dbReference type="STRING" id="415747.SAMN03097708_01931"/>
<dbReference type="SUPFAM" id="SSF89360">
    <property type="entry name" value="HesB-like domain"/>
    <property type="match status" value="1"/>
</dbReference>
<dbReference type="EMBL" id="FMWD01000005">
    <property type="protein sequence ID" value="SCZ59815.1"/>
    <property type="molecule type" value="Genomic_DNA"/>
</dbReference>
<organism evidence="1 2">
    <name type="scientific">Thiohalomonas denitrificans</name>
    <dbReference type="NCBI Taxonomy" id="415747"/>
    <lineage>
        <taxon>Bacteria</taxon>
        <taxon>Pseudomonadati</taxon>
        <taxon>Pseudomonadota</taxon>
        <taxon>Gammaproteobacteria</taxon>
        <taxon>Thiohalomonadales</taxon>
        <taxon>Thiohalomonadaceae</taxon>
        <taxon>Thiohalomonas</taxon>
    </lineage>
</organism>
<name>A0A1G5QD44_9GAMM</name>
<proteinExistence type="predicted"/>
<dbReference type="RefSeq" id="WP_092995990.1">
    <property type="nucleotide sequence ID" value="NZ_FMWD01000005.1"/>
</dbReference>
<dbReference type="InterPro" id="IPR035903">
    <property type="entry name" value="HesB-like_dom_sf"/>
</dbReference>
<gene>
    <name evidence="1" type="ORF">SAMN03097708_01931</name>
</gene>
<sequence>MIKLTAAAAEQVRNSAEQVDAKTLSLRIAARKKPDGSMDYGIGFDESNDEDMVFNCEGIEVVMAPEYGPLLSGATIDFVEIEPGEHRLIVMNPNDASFVPPKEV</sequence>
<dbReference type="AlphaFoldDB" id="A0A1G5QD44"/>
<evidence type="ECO:0000313" key="1">
    <source>
        <dbReference type="EMBL" id="SCZ59815.1"/>
    </source>
</evidence>
<evidence type="ECO:0000313" key="2">
    <source>
        <dbReference type="Proteomes" id="UP000199648"/>
    </source>
</evidence>
<accession>A0A1G5QD44</accession>
<dbReference type="Proteomes" id="UP000199648">
    <property type="component" value="Unassembled WGS sequence"/>
</dbReference>
<dbReference type="OrthoDB" id="9795497at2"/>
<reference evidence="1 2" key="1">
    <citation type="submission" date="2016-10" db="EMBL/GenBank/DDBJ databases">
        <authorList>
            <person name="de Groot N.N."/>
        </authorList>
    </citation>
    <scope>NUCLEOTIDE SEQUENCE [LARGE SCALE GENOMIC DNA]</scope>
    <source>
        <strain evidence="1 2">HLD2</strain>
    </source>
</reference>
<protein>
    <submittedName>
        <fullName evidence="1">Iron-sulfur cluster assembly protein</fullName>
    </submittedName>
</protein>